<sequence>MRLSTPLICASGALAATSGSDVEARQSESCAKLHIFGAREWLVPQGFGHESVLIEKIQEAYPGATSEAIVYPASPRGDAYPSSVTAGIQAVVDQVTTYATQCPDSSIVMVGYSEGSQIMDDAFCGGPDGNSMAETSAPIPTAVGERVKALVFMGDPRNIPGAPYNIGSSTGGGFAQRPVGYVCPVYADRIRSYCDAEDPYCSNGNNVRHHEQYVMIYGEHALAFVREKVGSL</sequence>
<comment type="caution">
    <text evidence="1">The sequence shown here is derived from an EMBL/GenBank/DDBJ whole genome shotgun (WGS) entry which is preliminary data.</text>
</comment>
<dbReference type="Proteomes" id="UP001497680">
    <property type="component" value="Unassembled WGS sequence"/>
</dbReference>
<organism evidence="1 2">
    <name type="scientific">Hypoxylon rubiginosum</name>
    <dbReference type="NCBI Taxonomy" id="110542"/>
    <lineage>
        <taxon>Eukaryota</taxon>
        <taxon>Fungi</taxon>
        <taxon>Dikarya</taxon>
        <taxon>Ascomycota</taxon>
        <taxon>Pezizomycotina</taxon>
        <taxon>Sordariomycetes</taxon>
        <taxon>Xylariomycetidae</taxon>
        <taxon>Xylariales</taxon>
        <taxon>Hypoxylaceae</taxon>
        <taxon>Hypoxylon</taxon>
    </lineage>
</organism>
<name>A0ACC0DCT6_9PEZI</name>
<reference evidence="1 2" key="1">
    <citation type="journal article" date="2022" name="New Phytol.">
        <title>Ecological generalism drives hyperdiversity of secondary metabolite gene clusters in xylarialean endophytes.</title>
        <authorList>
            <person name="Franco M.E.E."/>
            <person name="Wisecaver J.H."/>
            <person name="Arnold A.E."/>
            <person name="Ju Y.M."/>
            <person name="Slot J.C."/>
            <person name="Ahrendt S."/>
            <person name="Moore L.P."/>
            <person name="Eastman K.E."/>
            <person name="Scott K."/>
            <person name="Konkel Z."/>
            <person name="Mondo S.J."/>
            <person name="Kuo A."/>
            <person name="Hayes R.D."/>
            <person name="Haridas S."/>
            <person name="Andreopoulos B."/>
            <person name="Riley R."/>
            <person name="LaButti K."/>
            <person name="Pangilinan J."/>
            <person name="Lipzen A."/>
            <person name="Amirebrahimi M."/>
            <person name="Yan J."/>
            <person name="Adam C."/>
            <person name="Keymanesh K."/>
            <person name="Ng V."/>
            <person name="Louie K."/>
            <person name="Northen T."/>
            <person name="Drula E."/>
            <person name="Henrissat B."/>
            <person name="Hsieh H.M."/>
            <person name="Youens-Clark K."/>
            <person name="Lutzoni F."/>
            <person name="Miadlikowska J."/>
            <person name="Eastwood D.C."/>
            <person name="Hamelin R.C."/>
            <person name="Grigoriev I.V."/>
            <person name="U'Ren J.M."/>
        </authorList>
    </citation>
    <scope>NUCLEOTIDE SEQUENCE [LARGE SCALE GENOMIC DNA]</scope>
    <source>
        <strain evidence="1 2">ER1909</strain>
    </source>
</reference>
<proteinExistence type="predicted"/>
<accession>A0ACC0DCT6</accession>
<dbReference type="EMBL" id="MU394291">
    <property type="protein sequence ID" value="KAI6090404.1"/>
    <property type="molecule type" value="Genomic_DNA"/>
</dbReference>
<evidence type="ECO:0000313" key="2">
    <source>
        <dbReference type="Proteomes" id="UP001497680"/>
    </source>
</evidence>
<evidence type="ECO:0000313" key="1">
    <source>
        <dbReference type="EMBL" id="KAI6090404.1"/>
    </source>
</evidence>
<keyword evidence="2" id="KW-1185">Reference proteome</keyword>
<protein>
    <submittedName>
        <fullName evidence="1">Carbohydrate esterase family 5 protein</fullName>
    </submittedName>
</protein>
<gene>
    <name evidence="1" type="ORF">F4821DRAFT_275076</name>
</gene>